<gene>
    <name evidence="8" type="ORF">B4U80_13695</name>
</gene>
<dbReference type="OrthoDB" id="6430902at2759"/>
<dbReference type="InterPro" id="IPR011701">
    <property type="entry name" value="MFS"/>
</dbReference>
<accession>A0A443SK56</accession>
<dbReference type="EMBL" id="NCKV01001689">
    <property type="protein sequence ID" value="RWS27906.1"/>
    <property type="molecule type" value="Genomic_DNA"/>
</dbReference>
<dbReference type="STRING" id="299467.A0A443SK56"/>
<dbReference type="Proteomes" id="UP000288716">
    <property type="component" value="Unassembled WGS sequence"/>
</dbReference>
<dbReference type="InterPro" id="IPR050930">
    <property type="entry name" value="MFS_Vesicular_Transporter"/>
</dbReference>
<dbReference type="GO" id="GO:0022857">
    <property type="term" value="F:transmembrane transporter activity"/>
    <property type="evidence" value="ECO:0007669"/>
    <property type="project" value="InterPro"/>
</dbReference>
<name>A0A443SK56_9ACAR</name>
<organism evidence="8 9">
    <name type="scientific">Leptotrombidium deliense</name>
    <dbReference type="NCBI Taxonomy" id="299467"/>
    <lineage>
        <taxon>Eukaryota</taxon>
        <taxon>Metazoa</taxon>
        <taxon>Ecdysozoa</taxon>
        <taxon>Arthropoda</taxon>
        <taxon>Chelicerata</taxon>
        <taxon>Arachnida</taxon>
        <taxon>Acari</taxon>
        <taxon>Acariformes</taxon>
        <taxon>Trombidiformes</taxon>
        <taxon>Prostigmata</taxon>
        <taxon>Anystina</taxon>
        <taxon>Parasitengona</taxon>
        <taxon>Trombiculoidea</taxon>
        <taxon>Trombiculidae</taxon>
        <taxon>Leptotrombidium</taxon>
    </lineage>
</organism>
<comment type="caution">
    <text evidence="8">The sequence shown here is derived from an EMBL/GenBank/DDBJ whole genome shotgun (WGS) entry which is preliminary data.</text>
</comment>
<keyword evidence="3 6" id="KW-0812">Transmembrane</keyword>
<comment type="subcellular location">
    <subcellularLocation>
        <location evidence="1">Membrane</location>
        <topology evidence="1">Multi-pass membrane protein</topology>
    </subcellularLocation>
</comment>
<proteinExistence type="predicted"/>
<dbReference type="PANTHER" id="PTHR23506:SF26">
    <property type="entry name" value="MFS-TYPE TRANSPORTER SLC18B1"/>
    <property type="match status" value="1"/>
</dbReference>
<dbReference type="Pfam" id="PF07690">
    <property type="entry name" value="MFS_1"/>
    <property type="match status" value="1"/>
</dbReference>
<keyword evidence="5 6" id="KW-0472">Membrane</keyword>
<dbReference type="VEuPathDB" id="VectorBase:LDEU004132"/>
<dbReference type="SUPFAM" id="SSF103473">
    <property type="entry name" value="MFS general substrate transporter"/>
    <property type="match status" value="1"/>
</dbReference>
<evidence type="ECO:0000259" key="7">
    <source>
        <dbReference type="PROSITE" id="PS50850"/>
    </source>
</evidence>
<feature type="domain" description="Major facilitator superfamily (MFS) profile" evidence="7">
    <location>
        <begin position="1"/>
        <end position="155"/>
    </location>
</feature>
<evidence type="ECO:0000256" key="3">
    <source>
        <dbReference type="ARBA" id="ARBA00022692"/>
    </source>
</evidence>
<dbReference type="PROSITE" id="PS50850">
    <property type="entry name" value="MFS"/>
    <property type="match status" value="1"/>
</dbReference>
<feature type="non-terminal residue" evidence="8">
    <location>
        <position position="1"/>
    </location>
</feature>
<sequence length="155" mass="16003">FASLSALQTGFIFLLCGGMYAASSQVWGFICDRMKDPQKICIYGFVLSIVSFSLVGPIYGLPLKPSVPLAIVAQILFGVGMGGQIVSSFASGLKAVENSDLPKGVATSALVASVYASSFSLGTSIGPAVGGVLIDTIGYRVTCIPIVGIQLLMVM</sequence>
<dbReference type="AlphaFoldDB" id="A0A443SK56"/>
<dbReference type="GO" id="GO:0016020">
    <property type="term" value="C:membrane"/>
    <property type="evidence" value="ECO:0007669"/>
    <property type="project" value="UniProtKB-SubCell"/>
</dbReference>
<dbReference type="Gene3D" id="1.20.1250.20">
    <property type="entry name" value="MFS general substrate transporter like domains"/>
    <property type="match status" value="1"/>
</dbReference>
<feature type="transmembrane region" description="Helical" evidence="6">
    <location>
        <begin position="40"/>
        <end position="59"/>
    </location>
</feature>
<evidence type="ECO:0000256" key="4">
    <source>
        <dbReference type="ARBA" id="ARBA00022989"/>
    </source>
</evidence>
<evidence type="ECO:0000256" key="5">
    <source>
        <dbReference type="ARBA" id="ARBA00023136"/>
    </source>
</evidence>
<evidence type="ECO:0000313" key="8">
    <source>
        <dbReference type="EMBL" id="RWS27906.1"/>
    </source>
</evidence>
<dbReference type="PANTHER" id="PTHR23506">
    <property type="entry name" value="GH10249P"/>
    <property type="match status" value="1"/>
</dbReference>
<feature type="transmembrane region" description="Helical" evidence="6">
    <location>
        <begin position="105"/>
        <end position="125"/>
    </location>
</feature>
<feature type="transmembrane region" description="Helical" evidence="6">
    <location>
        <begin position="6"/>
        <end position="28"/>
    </location>
</feature>
<evidence type="ECO:0000256" key="1">
    <source>
        <dbReference type="ARBA" id="ARBA00004141"/>
    </source>
</evidence>
<keyword evidence="4 6" id="KW-1133">Transmembrane helix</keyword>
<dbReference type="InterPro" id="IPR036259">
    <property type="entry name" value="MFS_trans_sf"/>
</dbReference>
<feature type="transmembrane region" description="Helical" evidence="6">
    <location>
        <begin position="137"/>
        <end position="154"/>
    </location>
</feature>
<keyword evidence="9" id="KW-1185">Reference proteome</keyword>
<evidence type="ECO:0000256" key="6">
    <source>
        <dbReference type="SAM" id="Phobius"/>
    </source>
</evidence>
<evidence type="ECO:0000256" key="2">
    <source>
        <dbReference type="ARBA" id="ARBA00022448"/>
    </source>
</evidence>
<evidence type="ECO:0000313" key="9">
    <source>
        <dbReference type="Proteomes" id="UP000288716"/>
    </source>
</evidence>
<protein>
    <submittedName>
        <fullName evidence="8">MFS-type transporter SLC18B1-like protein</fullName>
    </submittedName>
</protein>
<dbReference type="InterPro" id="IPR020846">
    <property type="entry name" value="MFS_dom"/>
</dbReference>
<keyword evidence="2" id="KW-0813">Transport</keyword>
<feature type="transmembrane region" description="Helical" evidence="6">
    <location>
        <begin position="71"/>
        <end position="93"/>
    </location>
</feature>
<reference evidence="8 9" key="1">
    <citation type="journal article" date="2018" name="Gigascience">
        <title>Genomes of trombidid mites reveal novel predicted allergens and laterally-transferred genes associated with secondary metabolism.</title>
        <authorList>
            <person name="Dong X."/>
            <person name="Chaisiri K."/>
            <person name="Xia D."/>
            <person name="Armstrong S.D."/>
            <person name="Fang Y."/>
            <person name="Donnelly M.J."/>
            <person name="Kadowaki T."/>
            <person name="McGarry J.W."/>
            <person name="Darby A.C."/>
            <person name="Makepeace B.L."/>
        </authorList>
    </citation>
    <scope>NUCLEOTIDE SEQUENCE [LARGE SCALE GENOMIC DNA]</scope>
    <source>
        <strain evidence="8">UoL-UT</strain>
    </source>
</reference>